<protein>
    <recommendedName>
        <fullName evidence="2">Nucleotide-diphospho-sugar transferase domain-containing protein</fullName>
    </recommendedName>
</protein>
<comment type="caution">
    <text evidence="3">The sequence shown here is derived from an EMBL/GenBank/DDBJ whole genome shotgun (WGS) entry which is preliminary data.</text>
</comment>
<organism evidence="3 4">
    <name type="scientific">Symbiochloris irregularis</name>
    <dbReference type="NCBI Taxonomy" id="706552"/>
    <lineage>
        <taxon>Eukaryota</taxon>
        <taxon>Viridiplantae</taxon>
        <taxon>Chlorophyta</taxon>
        <taxon>core chlorophytes</taxon>
        <taxon>Trebouxiophyceae</taxon>
        <taxon>Trebouxiales</taxon>
        <taxon>Trebouxiaceae</taxon>
        <taxon>Symbiochloris</taxon>
    </lineage>
</organism>
<evidence type="ECO:0000313" key="3">
    <source>
        <dbReference type="EMBL" id="KAK9804579.1"/>
    </source>
</evidence>
<evidence type="ECO:0000313" key="4">
    <source>
        <dbReference type="Proteomes" id="UP001465755"/>
    </source>
</evidence>
<keyword evidence="4" id="KW-1185">Reference proteome</keyword>
<accession>A0AAW1P2N3</accession>
<reference evidence="3 4" key="1">
    <citation type="journal article" date="2024" name="Nat. Commun.">
        <title>Phylogenomics reveals the evolutionary origins of lichenization in chlorophyte algae.</title>
        <authorList>
            <person name="Puginier C."/>
            <person name="Libourel C."/>
            <person name="Otte J."/>
            <person name="Skaloud P."/>
            <person name="Haon M."/>
            <person name="Grisel S."/>
            <person name="Petersen M."/>
            <person name="Berrin J.G."/>
            <person name="Delaux P.M."/>
            <person name="Dal Grande F."/>
            <person name="Keller J."/>
        </authorList>
    </citation>
    <scope>NUCLEOTIDE SEQUENCE [LARGE SCALE GENOMIC DNA]</scope>
    <source>
        <strain evidence="3 4">SAG 2036</strain>
    </source>
</reference>
<name>A0AAW1P2N3_9CHLO</name>
<feature type="region of interest" description="Disordered" evidence="1">
    <location>
        <begin position="102"/>
        <end position="123"/>
    </location>
</feature>
<evidence type="ECO:0000259" key="2">
    <source>
        <dbReference type="Pfam" id="PF03407"/>
    </source>
</evidence>
<evidence type="ECO:0000256" key="1">
    <source>
        <dbReference type="SAM" id="MobiDB-lite"/>
    </source>
</evidence>
<gene>
    <name evidence="3" type="ORF">WJX73_002017</name>
</gene>
<sequence>MPDSSPGHHCGVNEPFDQLGPSSTTCPCATCYDASVSRHQATNIRQPATASLLHSHWAPRLKTFHSPFRPYPLKGGPPDAAWPVSGSGKWGKSSRHLLTEAQQQHPVKQADAATLPPAQDASSWSKKEASYEASLLATMRSVAAGKGAKEIWMVAVNQAAAENHLPHFLMSLRQLQDPGRPGLTGNPCITDHLLAGWRRLALVEKAVRWGFNVLVTDVDVVWFRNPYTYLEDVPGADVVVLDECPADQQRQWYFFHMACMKRMDNILVRKGEKMAQLFEYANTRRHQTA</sequence>
<dbReference type="EMBL" id="JALJOQ010000049">
    <property type="protein sequence ID" value="KAK9804579.1"/>
    <property type="molecule type" value="Genomic_DNA"/>
</dbReference>
<dbReference type="InterPro" id="IPR005069">
    <property type="entry name" value="Nucl-diP-sugar_transferase"/>
</dbReference>
<proteinExistence type="predicted"/>
<dbReference type="AlphaFoldDB" id="A0AAW1P2N3"/>
<dbReference type="Pfam" id="PF03407">
    <property type="entry name" value="Nucleotid_trans"/>
    <property type="match status" value="1"/>
</dbReference>
<dbReference type="Proteomes" id="UP001465755">
    <property type="component" value="Unassembled WGS sequence"/>
</dbReference>
<feature type="domain" description="Nucleotide-diphospho-sugar transferase" evidence="2">
    <location>
        <begin position="193"/>
        <end position="244"/>
    </location>
</feature>